<evidence type="ECO:0000313" key="1">
    <source>
        <dbReference type="EMBL" id="MFG3191081.1"/>
    </source>
</evidence>
<evidence type="ECO:0000313" key="2">
    <source>
        <dbReference type="Proteomes" id="UP001604282"/>
    </source>
</evidence>
<accession>A0ABW7BUB4</accession>
<organism evidence="1 2">
    <name type="scientific">Streptomyces omiyaensis</name>
    <dbReference type="NCBI Taxonomy" id="68247"/>
    <lineage>
        <taxon>Bacteria</taxon>
        <taxon>Bacillati</taxon>
        <taxon>Actinomycetota</taxon>
        <taxon>Actinomycetes</taxon>
        <taxon>Kitasatosporales</taxon>
        <taxon>Streptomycetaceae</taxon>
        <taxon>Streptomyces</taxon>
    </lineage>
</organism>
<dbReference type="Proteomes" id="UP001604282">
    <property type="component" value="Unassembled WGS sequence"/>
</dbReference>
<reference evidence="1 2" key="1">
    <citation type="submission" date="2024-10" db="EMBL/GenBank/DDBJ databases">
        <title>The Natural Products Discovery Center: Release of the First 8490 Sequenced Strains for Exploring Actinobacteria Biosynthetic Diversity.</title>
        <authorList>
            <person name="Kalkreuter E."/>
            <person name="Kautsar S.A."/>
            <person name="Yang D."/>
            <person name="Bader C.D."/>
            <person name="Teijaro C.N."/>
            <person name="Fluegel L."/>
            <person name="Davis C.M."/>
            <person name="Simpson J.R."/>
            <person name="Lauterbach L."/>
            <person name="Steele A.D."/>
            <person name="Gui C."/>
            <person name="Meng S."/>
            <person name="Li G."/>
            <person name="Viehrig K."/>
            <person name="Ye F."/>
            <person name="Su P."/>
            <person name="Kiefer A.F."/>
            <person name="Nichols A."/>
            <person name="Cepeda A.J."/>
            <person name="Yan W."/>
            <person name="Fan B."/>
            <person name="Jiang Y."/>
            <person name="Adhikari A."/>
            <person name="Zheng C.-J."/>
            <person name="Schuster L."/>
            <person name="Cowan T.M."/>
            <person name="Smanski M.J."/>
            <person name="Chevrette M.G."/>
            <person name="De Carvalho L.P.S."/>
            <person name="Shen B."/>
        </authorList>
    </citation>
    <scope>NUCLEOTIDE SEQUENCE [LARGE SCALE GENOMIC DNA]</scope>
    <source>
        <strain evidence="1 2">NPDC048229</strain>
    </source>
</reference>
<protein>
    <recommendedName>
        <fullName evidence="3">Antibiotic biosynthesis monooxygenase</fullName>
    </recommendedName>
</protein>
<comment type="caution">
    <text evidence="1">The sequence shown here is derived from an EMBL/GenBank/DDBJ whole genome shotgun (WGS) entry which is preliminary data.</text>
</comment>
<proteinExistence type="predicted"/>
<sequence>MPHPSTPATTRPVLDSPHSAVALVATVSVDSSDGGLAAAEAAARAGGEADAWPQGLLSSSVYVSNTGDTVLTYTQWGSEEALAEALEDAGPATAWPPGLDALPGAGTPAGTPFRHYRAVLGTAPADPAALTESFPVAFFDTADAAAAEEWLDGLLASEESSEGADRAYPGAVAAHLHISLDGTKVLSFSEWLSEEQAVAHIEEVWAPVLEEFGGTGTLYRHVGTRLRP</sequence>
<name>A0ABW7BUB4_9ACTN</name>
<dbReference type="EMBL" id="JBICZW010000011">
    <property type="protein sequence ID" value="MFG3191081.1"/>
    <property type="molecule type" value="Genomic_DNA"/>
</dbReference>
<gene>
    <name evidence="1" type="ORF">ACGFYS_19320</name>
</gene>
<dbReference type="Gene3D" id="3.30.70.100">
    <property type="match status" value="2"/>
</dbReference>
<evidence type="ECO:0008006" key="3">
    <source>
        <dbReference type="Google" id="ProtNLM"/>
    </source>
</evidence>
<dbReference type="SUPFAM" id="SSF54909">
    <property type="entry name" value="Dimeric alpha+beta barrel"/>
    <property type="match status" value="2"/>
</dbReference>
<keyword evidence="2" id="KW-1185">Reference proteome</keyword>
<dbReference type="RefSeq" id="WP_189849961.1">
    <property type="nucleotide sequence ID" value="NZ_BMVV01000009.1"/>
</dbReference>
<dbReference type="InterPro" id="IPR011008">
    <property type="entry name" value="Dimeric_a/b-barrel"/>
</dbReference>